<dbReference type="PANTHER" id="PTHR47505:SF1">
    <property type="entry name" value="DNA UTILIZATION PROTEIN YHGH"/>
    <property type="match status" value="1"/>
</dbReference>
<dbReference type="Pfam" id="PF00156">
    <property type="entry name" value="Pribosyltran"/>
    <property type="match status" value="1"/>
</dbReference>
<dbReference type="Proteomes" id="UP000076567">
    <property type="component" value="Unassembled WGS sequence"/>
</dbReference>
<dbReference type="CDD" id="cd06223">
    <property type="entry name" value="PRTases_typeI"/>
    <property type="match status" value="1"/>
</dbReference>
<dbReference type="InterPro" id="IPR000836">
    <property type="entry name" value="PRTase_dom"/>
</dbReference>
<dbReference type="RefSeq" id="WP_066245392.1">
    <property type="nucleotide sequence ID" value="NZ_LRFC01000038.1"/>
</dbReference>
<dbReference type="Gene3D" id="3.40.50.2020">
    <property type="match status" value="1"/>
</dbReference>
<accession>A0A163PWB4</accession>
<sequence>MSYCLNCHQSYMETWSWQAFLGLGIVPLLCQDCEGRLELIKGEICRICGRAFSLFPEQYRQGDCCFDCIRWEEDPTWNGVLQQNRSLYVYNDFLKEVIAKLKYRGDAEIVKAFYPVAKTSFRKISRNGLVIPIPLSEERHYKRGFNQAELLARGFSSQPALLLKRKTHEEKQSKKTREERLVQKENPFQVIDAEKLQGQNVLLVDDVYTTGSTLRYAAKVLLEAGAKQVSSITLAR</sequence>
<name>A0A163PWB4_9BACL</name>
<comment type="similarity">
    <text evidence="1">Belongs to the ComF/GntX family.</text>
</comment>
<dbReference type="AlphaFoldDB" id="A0A163PWB4"/>
<dbReference type="OrthoDB" id="9779910at2"/>
<protein>
    <recommendedName>
        <fullName evidence="2">Phosphoribosyltransferase domain-containing protein</fullName>
    </recommendedName>
</protein>
<evidence type="ECO:0000313" key="4">
    <source>
        <dbReference type="Proteomes" id="UP000076567"/>
    </source>
</evidence>
<reference evidence="4" key="1">
    <citation type="submission" date="2016-01" db="EMBL/GenBank/DDBJ databases">
        <title>Draft genome of Chromobacterium sp. F49.</title>
        <authorList>
            <person name="Hong K.W."/>
        </authorList>
    </citation>
    <scope>NUCLEOTIDE SEQUENCE [LARGE SCALE GENOMIC DNA]</scope>
    <source>
        <strain evidence="4">P7IIIA</strain>
    </source>
</reference>
<feature type="domain" description="Phosphoribosyltransferase" evidence="2">
    <location>
        <begin position="143"/>
        <end position="235"/>
    </location>
</feature>
<comment type="caution">
    <text evidence="3">The sequence shown here is derived from an EMBL/GenBank/DDBJ whole genome shotgun (WGS) entry which is preliminary data.</text>
</comment>
<proteinExistence type="inferred from homology"/>
<evidence type="ECO:0000259" key="2">
    <source>
        <dbReference type="Pfam" id="PF00156"/>
    </source>
</evidence>
<dbReference type="InterPro" id="IPR051910">
    <property type="entry name" value="ComF/GntX_DNA_util-trans"/>
</dbReference>
<evidence type="ECO:0000313" key="3">
    <source>
        <dbReference type="EMBL" id="KZE64233.1"/>
    </source>
</evidence>
<dbReference type="EMBL" id="LRFC01000038">
    <property type="protein sequence ID" value="KZE64233.1"/>
    <property type="molecule type" value="Genomic_DNA"/>
</dbReference>
<dbReference type="InterPro" id="IPR029057">
    <property type="entry name" value="PRTase-like"/>
</dbReference>
<dbReference type="PANTHER" id="PTHR47505">
    <property type="entry name" value="DNA UTILIZATION PROTEIN YHGH"/>
    <property type="match status" value="1"/>
</dbReference>
<gene>
    <name evidence="3" type="ORF">AWM68_14130</name>
</gene>
<dbReference type="SUPFAM" id="SSF53271">
    <property type="entry name" value="PRTase-like"/>
    <property type="match status" value="1"/>
</dbReference>
<keyword evidence="4" id="KW-1185">Reference proteome</keyword>
<organism evidence="3 4">
    <name type="scientific">Fictibacillus phosphorivorans</name>
    <dbReference type="NCBI Taxonomy" id="1221500"/>
    <lineage>
        <taxon>Bacteria</taxon>
        <taxon>Bacillati</taxon>
        <taxon>Bacillota</taxon>
        <taxon>Bacilli</taxon>
        <taxon>Bacillales</taxon>
        <taxon>Fictibacillaceae</taxon>
        <taxon>Fictibacillus</taxon>
    </lineage>
</organism>
<evidence type="ECO:0000256" key="1">
    <source>
        <dbReference type="ARBA" id="ARBA00008007"/>
    </source>
</evidence>